<dbReference type="PANTHER" id="PTHR24346:SF82">
    <property type="entry name" value="KP78A-RELATED"/>
    <property type="match status" value="1"/>
</dbReference>
<dbReference type="PROSITE" id="PS50011">
    <property type="entry name" value="PROTEIN_KINASE_DOM"/>
    <property type="match status" value="1"/>
</dbReference>
<dbReference type="Proteomes" id="UP000187209">
    <property type="component" value="Unassembled WGS sequence"/>
</dbReference>
<keyword evidence="4" id="KW-0418">Kinase</keyword>
<organism evidence="10 11">
    <name type="scientific">Stentor coeruleus</name>
    <dbReference type="NCBI Taxonomy" id="5963"/>
    <lineage>
        <taxon>Eukaryota</taxon>
        <taxon>Sar</taxon>
        <taxon>Alveolata</taxon>
        <taxon>Ciliophora</taxon>
        <taxon>Postciliodesmatophora</taxon>
        <taxon>Heterotrichea</taxon>
        <taxon>Heterotrichida</taxon>
        <taxon>Stentoridae</taxon>
        <taxon>Stentor</taxon>
    </lineage>
</organism>
<dbReference type="CDD" id="cd14335">
    <property type="entry name" value="UBA_SnRK1_plant"/>
    <property type="match status" value="1"/>
</dbReference>
<evidence type="ECO:0000256" key="8">
    <source>
        <dbReference type="SAM" id="MobiDB-lite"/>
    </source>
</evidence>
<dbReference type="PANTHER" id="PTHR24346">
    <property type="entry name" value="MAP/MICROTUBULE AFFINITY-REGULATING KINASE"/>
    <property type="match status" value="1"/>
</dbReference>
<dbReference type="PROSITE" id="PS00108">
    <property type="entry name" value="PROTEIN_KINASE_ST"/>
    <property type="match status" value="1"/>
</dbReference>
<dbReference type="GO" id="GO:0004674">
    <property type="term" value="F:protein serine/threonine kinase activity"/>
    <property type="evidence" value="ECO:0007669"/>
    <property type="project" value="UniProtKB-KW"/>
</dbReference>
<comment type="similarity">
    <text evidence="7">Belongs to the protein kinase superfamily.</text>
</comment>
<dbReference type="Pfam" id="PF00069">
    <property type="entry name" value="Pkinase"/>
    <property type="match status" value="1"/>
</dbReference>
<evidence type="ECO:0000256" key="3">
    <source>
        <dbReference type="ARBA" id="ARBA00022741"/>
    </source>
</evidence>
<dbReference type="GO" id="GO:0005524">
    <property type="term" value="F:ATP binding"/>
    <property type="evidence" value="ECO:0007669"/>
    <property type="project" value="UniProtKB-UniRule"/>
</dbReference>
<evidence type="ECO:0000256" key="2">
    <source>
        <dbReference type="ARBA" id="ARBA00022679"/>
    </source>
</evidence>
<evidence type="ECO:0000256" key="5">
    <source>
        <dbReference type="ARBA" id="ARBA00022840"/>
    </source>
</evidence>
<dbReference type="InterPro" id="IPR017441">
    <property type="entry name" value="Protein_kinase_ATP_BS"/>
</dbReference>
<protein>
    <recommendedName>
        <fullName evidence="9">Protein kinase domain-containing protein</fullName>
    </recommendedName>
</protein>
<dbReference type="InterPro" id="IPR008271">
    <property type="entry name" value="Ser/Thr_kinase_AS"/>
</dbReference>
<keyword evidence="11" id="KW-1185">Reference proteome</keyword>
<feature type="region of interest" description="Disordered" evidence="8">
    <location>
        <begin position="383"/>
        <end position="405"/>
    </location>
</feature>
<keyword evidence="2" id="KW-0808">Transferase</keyword>
<feature type="binding site" evidence="6">
    <location>
        <position position="44"/>
    </location>
    <ligand>
        <name>ATP</name>
        <dbReference type="ChEBI" id="CHEBI:30616"/>
    </ligand>
</feature>
<evidence type="ECO:0000313" key="10">
    <source>
        <dbReference type="EMBL" id="OMJ72669.1"/>
    </source>
</evidence>
<dbReference type="FunFam" id="3.30.200.20:FF:000003">
    <property type="entry name" value="Non-specific serine/threonine protein kinase"/>
    <property type="match status" value="1"/>
</dbReference>
<dbReference type="InterPro" id="IPR000719">
    <property type="entry name" value="Prot_kinase_dom"/>
</dbReference>
<evidence type="ECO:0000259" key="9">
    <source>
        <dbReference type="PROSITE" id="PS50011"/>
    </source>
</evidence>
<dbReference type="OrthoDB" id="193931at2759"/>
<dbReference type="SMART" id="SM00220">
    <property type="entry name" value="S_TKc"/>
    <property type="match status" value="1"/>
</dbReference>
<dbReference type="SUPFAM" id="SSF56112">
    <property type="entry name" value="Protein kinase-like (PK-like)"/>
    <property type="match status" value="1"/>
</dbReference>
<keyword evidence="3 6" id="KW-0547">Nucleotide-binding</keyword>
<feature type="domain" description="Protein kinase" evidence="9">
    <location>
        <begin position="15"/>
        <end position="267"/>
    </location>
</feature>
<dbReference type="FunFam" id="1.10.510.10:FF:000740">
    <property type="entry name" value="SNF1-related protein kinase, putative"/>
    <property type="match status" value="1"/>
</dbReference>
<dbReference type="GO" id="GO:0005737">
    <property type="term" value="C:cytoplasm"/>
    <property type="evidence" value="ECO:0007669"/>
    <property type="project" value="TreeGrafter"/>
</dbReference>
<name>A0A1R2B7B5_9CILI</name>
<evidence type="ECO:0000313" key="11">
    <source>
        <dbReference type="Proteomes" id="UP000187209"/>
    </source>
</evidence>
<reference evidence="10 11" key="1">
    <citation type="submission" date="2016-11" db="EMBL/GenBank/DDBJ databases">
        <title>The macronuclear genome of Stentor coeruleus: a giant cell with tiny introns.</title>
        <authorList>
            <person name="Slabodnick M."/>
            <person name="Ruby J.G."/>
            <person name="Reiff S.B."/>
            <person name="Swart E.C."/>
            <person name="Gosai S."/>
            <person name="Prabakaran S."/>
            <person name="Witkowska E."/>
            <person name="Larue G.E."/>
            <person name="Fisher S."/>
            <person name="Freeman R.M."/>
            <person name="Gunawardena J."/>
            <person name="Chu W."/>
            <person name="Stover N.A."/>
            <person name="Gregory B.D."/>
            <person name="Nowacki M."/>
            <person name="Derisi J."/>
            <person name="Roy S.W."/>
            <person name="Marshall W.F."/>
            <person name="Sood P."/>
        </authorList>
    </citation>
    <scope>NUCLEOTIDE SEQUENCE [LARGE SCALE GENOMIC DNA]</scope>
    <source>
        <strain evidence="10">WM001</strain>
    </source>
</reference>
<evidence type="ECO:0000256" key="6">
    <source>
        <dbReference type="PROSITE-ProRule" id="PRU10141"/>
    </source>
</evidence>
<gene>
    <name evidence="10" type="ORF">SteCoe_28838</name>
</gene>
<keyword evidence="5 6" id="KW-0067">ATP-binding</keyword>
<keyword evidence="1 7" id="KW-0723">Serine/threonine-protein kinase</keyword>
<dbReference type="PROSITE" id="PS00107">
    <property type="entry name" value="PROTEIN_KINASE_ATP"/>
    <property type="match status" value="1"/>
</dbReference>
<dbReference type="EMBL" id="MPUH01000882">
    <property type="protein sequence ID" value="OMJ72669.1"/>
    <property type="molecule type" value="Genomic_DNA"/>
</dbReference>
<dbReference type="CDD" id="cd14003">
    <property type="entry name" value="STKc_AMPK-like"/>
    <property type="match status" value="1"/>
</dbReference>
<dbReference type="InterPro" id="IPR011009">
    <property type="entry name" value="Kinase-like_dom_sf"/>
</dbReference>
<dbReference type="AlphaFoldDB" id="A0A1R2B7B5"/>
<accession>A0A1R2B7B5</accession>
<dbReference type="GO" id="GO:0035556">
    <property type="term" value="P:intracellular signal transduction"/>
    <property type="evidence" value="ECO:0007669"/>
    <property type="project" value="TreeGrafter"/>
</dbReference>
<dbReference type="Gene3D" id="1.10.510.10">
    <property type="entry name" value="Transferase(Phosphotransferase) domain 1"/>
    <property type="match status" value="1"/>
</dbReference>
<comment type="caution">
    <text evidence="10">The sequence shown here is derived from an EMBL/GenBank/DDBJ whole genome shotgun (WGS) entry which is preliminary data.</text>
</comment>
<evidence type="ECO:0000256" key="1">
    <source>
        <dbReference type="ARBA" id="ARBA00022527"/>
    </source>
</evidence>
<proteinExistence type="inferred from homology"/>
<sequence length="491" mass="56265">MENLPQKKVKIIGHYTLDKSIGEGTFGKVKLGTHTLTQEKVAIKILEKERIKDVSDVERVAREIHILKLIRHPNIIQLYEIIETPKHLFLIMEYASGGELFDYIVAKSRLDDIEACKFFQQIISGVEYIHKLGVVHRDLKPENLLLDANNNIKIVDFGLSNTYKHGELLQTACGSPCYAAPEMISGNKYDGLKVDLWSCGVILFAMISGYLPFEDPNTAQLYKKILSCDYEIPDWVTSLTKDMMSCILNTDPSTRYTIPEIRQHSWFKQVFSESSLGILVGYNPIPINREILKKLADYNFDLEHSQKCIEANKHNHITTTYYLLMKKHKASPGIIEMSSEKSIVPKPPIENFALIMANKPNFRHRKYIEKKIESTGGSYFQENEVPRKPFSPKRAITPNTSHGIKTNHPIVKLISRGRFVSTGRHIPKEPSYPKNSQSRPIRIKIKKIITGKSKINRRVNKSADLKLSEIKSSFKNSPKFRDYSFSFNKIR</sequence>
<evidence type="ECO:0000256" key="7">
    <source>
        <dbReference type="RuleBase" id="RU000304"/>
    </source>
</evidence>
<evidence type="ECO:0000256" key="4">
    <source>
        <dbReference type="ARBA" id="ARBA00022777"/>
    </source>
</evidence>